<dbReference type="InterPro" id="IPR036935">
    <property type="entry name" value="Ribosomal_bL9_N_sf"/>
</dbReference>
<dbReference type="Pfam" id="PF01281">
    <property type="entry name" value="Ribosomal_L9_N"/>
    <property type="match status" value="1"/>
</dbReference>
<dbReference type="GO" id="GO:0003735">
    <property type="term" value="F:structural constituent of ribosome"/>
    <property type="evidence" value="ECO:0007669"/>
    <property type="project" value="InterPro"/>
</dbReference>
<evidence type="ECO:0000256" key="3">
    <source>
        <dbReference type="ARBA" id="ARBA00022884"/>
    </source>
</evidence>
<dbReference type="Proteomes" id="UP000004757">
    <property type="component" value="Unassembled WGS sequence"/>
</dbReference>
<accession>D4XUZ1</accession>
<evidence type="ECO:0000256" key="1">
    <source>
        <dbReference type="ARBA" id="ARBA00010605"/>
    </source>
</evidence>
<comment type="caution">
    <text evidence="10">The sequence shown here is derived from an EMBL/GenBank/DDBJ whole genome shotgun (WGS) entry which is preliminary data.</text>
</comment>
<dbReference type="PANTHER" id="PTHR21368">
    <property type="entry name" value="50S RIBOSOMAL PROTEIN L9"/>
    <property type="match status" value="1"/>
</dbReference>
<dbReference type="InterPro" id="IPR020069">
    <property type="entry name" value="Ribosomal_bL9_C"/>
</dbReference>
<organism evidence="10 11">
    <name type="scientific">Mycoplasmopsis alligatoris A21JP2</name>
    <dbReference type="NCBI Taxonomy" id="747682"/>
    <lineage>
        <taxon>Bacteria</taxon>
        <taxon>Bacillati</taxon>
        <taxon>Mycoplasmatota</taxon>
        <taxon>Mycoplasmoidales</taxon>
        <taxon>Metamycoplasmataceae</taxon>
        <taxon>Mycoplasmopsis</taxon>
    </lineage>
</organism>
<dbReference type="NCBIfam" id="TIGR00158">
    <property type="entry name" value="L9"/>
    <property type="match status" value="1"/>
</dbReference>
<dbReference type="InterPro" id="IPR036791">
    <property type="entry name" value="Ribosomal_bL9_C_sf"/>
</dbReference>
<dbReference type="SUPFAM" id="SSF55658">
    <property type="entry name" value="L9 N-domain-like"/>
    <property type="match status" value="1"/>
</dbReference>
<name>D4XUZ1_9BACT</name>
<sequence length="152" mass="17233">MKIILIKDCKEGKANTIIEVSDGFAKNFMIPKGFALPYNQGTVKTLEKKLDQLSALEHEKRTQALKDKDKLEKVNLSYTLEANIDANQNLNVHGSVSTKIVEKDLVKLGFKLEKHSLEKIHFVSEGTHEIQVKVYKDIVAKLFVKITIKQVK</sequence>
<feature type="domain" description="Ribosomal protein L9" evidence="8">
    <location>
        <begin position="1"/>
        <end position="46"/>
    </location>
</feature>
<comment type="similarity">
    <text evidence="1 7">Belongs to the bacterial ribosomal protein bL9 family.</text>
</comment>
<evidence type="ECO:0000256" key="5">
    <source>
        <dbReference type="ARBA" id="ARBA00023274"/>
    </source>
</evidence>
<dbReference type="GO" id="GO:0006412">
    <property type="term" value="P:translation"/>
    <property type="evidence" value="ECO:0007669"/>
    <property type="project" value="UniProtKB-UniRule"/>
</dbReference>
<dbReference type="InterPro" id="IPR020070">
    <property type="entry name" value="Ribosomal_bL9_N"/>
</dbReference>
<evidence type="ECO:0000259" key="8">
    <source>
        <dbReference type="Pfam" id="PF01281"/>
    </source>
</evidence>
<keyword evidence="5 7" id="KW-0687">Ribonucleoprotein</keyword>
<dbReference type="RefSeq" id="WP_005683153.1">
    <property type="nucleotide sequence ID" value="NZ_ADNC01000002.1"/>
</dbReference>
<dbReference type="Gene3D" id="3.10.430.100">
    <property type="entry name" value="Ribosomal protein L9, C-terminal domain"/>
    <property type="match status" value="1"/>
</dbReference>
<keyword evidence="3 7" id="KW-0694">RNA-binding</keyword>
<gene>
    <name evidence="7 10" type="primary">rplI</name>
    <name evidence="10" type="ORF">MALL_0148</name>
</gene>
<evidence type="ECO:0000256" key="7">
    <source>
        <dbReference type="HAMAP-Rule" id="MF_00503"/>
    </source>
</evidence>
<keyword evidence="2 7" id="KW-0699">rRNA-binding</keyword>
<dbReference type="InterPro" id="IPR020594">
    <property type="entry name" value="Ribosomal_bL9_bac/chp"/>
</dbReference>
<dbReference type="GO" id="GO:0019843">
    <property type="term" value="F:rRNA binding"/>
    <property type="evidence" value="ECO:0007669"/>
    <property type="project" value="UniProtKB-UniRule"/>
</dbReference>
<protein>
    <recommendedName>
        <fullName evidence="6 7">Large ribosomal subunit protein bL9</fullName>
    </recommendedName>
</protein>
<dbReference type="OrthoDB" id="9788336at2"/>
<dbReference type="STRING" id="747682.MALL_0148"/>
<keyword evidence="11" id="KW-1185">Reference proteome</keyword>
<evidence type="ECO:0000256" key="6">
    <source>
        <dbReference type="ARBA" id="ARBA00035292"/>
    </source>
</evidence>
<evidence type="ECO:0000256" key="4">
    <source>
        <dbReference type="ARBA" id="ARBA00022980"/>
    </source>
</evidence>
<evidence type="ECO:0000313" key="10">
    <source>
        <dbReference type="EMBL" id="EFF41868.1"/>
    </source>
</evidence>
<dbReference type="SUPFAM" id="SSF55653">
    <property type="entry name" value="Ribosomal protein L9 C-domain"/>
    <property type="match status" value="1"/>
</dbReference>
<reference evidence="10 11" key="1">
    <citation type="submission" date="2010-03" db="EMBL/GenBank/DDBJ databases">
        <authorList>
            <person name="Glass J.I."/>
            <person name="Benders G.A."/>
            <person name="Durkin A.S."/>
            <person name="Farmerie W.G."/>
            <person name="Hlavinka K."/>
            <person name="Hostetler J."/>
            <person name="Jackson J."/>
            <person name="May M.A."/>
            <person name="Miller R.H."/>
            <person name="Paralanov V."/>
            <person name="Radune D."/>
            <person name="Szczypinski B."/>
            <person name="Brown D.R."/>
        </authorList>
    </citation>
    <scope>NUCLEOTIDE SEQUENCE [LARGE SCALE GENOMIC DNA]</scope>
    <source>
        <strain evidence="10 11">A21JP2</strain>
    </source>
</reference>
<dbReference type="InterPro" id="IPR009027">
    <property type="entry name" value="Ribosomal_bL9/RNase_H1_N"/>
</dbReference>
<dbReference type="Gene3D" id="3.40.5.10">
    <property type="entry name" value="Ribosomal protein L9, N-terminal domain"/>
    <property type="match status" value="1"/>
</dbReference>
<dbReference type="AlphaFoldDB" id="D4XUZ1"/>
<dbReference type="HAMAP" id="MF_00503">
    <property type="entry name" value="Ribosomal_bL9"/>
    <property type="match status" value="1"/>
</dbReference>
<keyword evidence="4 7" id="KW-0689">Ribosomal protein</keyword>
<dbReference type="InterPro" id="IPR000244">
    <property type="entry name" value="Ribosomal_bL9"/>
</dbReference>
<dbReference type="GO" id="GO:0005840">
    <property type="term" value="C:ribosome"/>
    <property type="evidence" value="ECO:0007669"/>
    <property type="project" value="UniProtKB-KW"/>
</dbReference>
<feature type="domain" description="Large ribosomal subunit protein bL9 C-terminal" evidence="9">
    <location>
        <begin position="63"/>
        <end position="146"/>
    </location>
</feature>
<proteinExistence type="inferred from homology"/>
<dbReference type="eggNOG" id="COG0359">
    <property type="taxonomic scope" value="Bacteria"/>
</dbReference>
<dbReference type="GO" id="GO:1990904">
    <property type="term" value="C:ribonucleoprotein complex"/>
    <property type="evidence" value="ECO:0007669"/>
    <property type="project" value="UniProtKB-KW"/>
</dbReference>
<evidence type="ECO:0000259" key="9">
    <source>
        <dbReference type="Pfam" id="PF03948"/>
    </source>
</evidence>
<evidence type="ECO:0000313" key="11">
    <source>
        <dbReference type="Proteomes" id="UP000004757"/>
    </source>
</evidence>
<dbReference type="EMBL" id="ADNC01000002">
    <property type="protein sequence ID" value="EFF41868.1"/>
    <property type="molecule type" value="Genomic_DNA"/>
</dbReference>
<comment type="function">
    <text evidence="7">Binds to the 23S rRNA.</text>
</comment>
<evidence type="ECO:0000256" key="2">
    <source>
        <dbReference type="ARBA" id="ARBA00022730"/>
    </source>
</evidence>
<dbReference type="Pfam" id="PF03948">
    <property type="entry name" value="Ribosomal_L9_C"/>
    <property type="match status" value="1"/>
</dbReference>